<dbReference type="InterPro" id="IPR029058">
    <property type="entry name" value="AB_hydrolase_fold"/>
</dbReference>
<evidence type="ECO:0000313" key="4">
    <source>
        <dbReference type="Proteomes" id="UP000050795"/>
    </source>
</evidence>
<evidence type="ECO:0000259" key="2">
    <source>
        <dbReference type="Pfam" id="PF06350"/>
    </source>
</evidence>
<dbReference type="InterPro" id="IPR010468">
    <property type="entry name" value="HSL_N"/>
</dbReference>
<feature type="compositionally biased region" description="Low complexity" evidence="1">
    <location>
        <begin position="804"/>
        <end position="814"/>
    </location>
</feature>
<dbReference type="InterPro" id="IPR013094">
    <property type="entry name" value="AB_hydrolase_3"/>
</dbReference>
<reference evidence="4" key="1">
    <citation type="submission" date="2022-06" db="EMBL/GenBank/DDBJ databases">
        <authorList>
            <person name="Berger JAMES D."/>
            <person name="Berger JAMES D."/>
        </authorList>
    </citation>
    <scope>NUCLEOTIDE SEQUENCE [LARGE SCALE GENOMIC DNA]</scope>
</reference>
<dbReference type="SUPFAM" id="SSF53474">
    <property type="entry name" value="alpha/beta-Hydrolases"/>
    <property type="match status" value="1"/>
</dbReference>
<dbReference type="GO" id="GO:0008203">
    <property type="term" value="P:cholesterol metabolic process"/>
    <property type="evidence" value="ECO:0007669"/>
    <property type="project" value="InterPro"/>
</dbReference>
<dbReference type="WBParaSite" id="TREG1_92170.1">
    <property type="protein sequence ID" value="TREG1_92170.1"/>
    <property type="gene ID" value="TREG1_92170"/>
</dbReference>
<feature type="domain" description="Alpha/beta hydrolase fold-3" evidence="3">
    <location>
        <begin position="529"/>
        <end position="673"/>
    </location>
</feature>
<evidence type="ECO:0000256" key="1">
    <source>
        <dbReference type="SAM" id="MobiDB-lite"/>
    </source>
</evidence>
<evidence type="ECO:0000259" key="3">
    <source>
        <dbReference type="Pfam" id="PF07859"/>
    </source>
</evidence>
<dbReference type="Pfam" id="PF07859">
    <property type="entry name" value="Abhydrolase_3"/>
    <property type="match status" value="1"/>
</dbReference>
<sequence>MYRTSGARLVFSECRRLSKLMASHLGEPRVYYESPDYVRFSSNKPNLDRKMNLSSPTNDDRKKLLDSSDCAQMVRLCSELHLQCRTYLAIIRASSPSDDDFYENAQSETDVVYTLKKLHTLLESGFSARIKYLYSIASDYDFGSLRANGIRSFLIITMRCCAVLLTYLRQMSSYSISKWSGITHRSVISYVNCLIELNVCLEVLSNSPRFANPLCLFPRSEFVDLPEIGHCDTKRIIRNPLTVIQTANAKFDSKQYLEDLSEFYRLETLSDNIKQEYFYGRCLAFYLCPSAQRILQFLNSLMAGYGNSFLTSKQGIASLVNTVYRSVTSYLSPEDRGKMLAKLTRNSSVQFCKMFWSLAELRVVSEGPNVILPSMAVAHSFKIQTIPLKMLSNNQNQGNDQEFVDIETPKSHIGITPLQMRVLCRHLRPGLEWTRGNELPNFLYSQSPEHNKIQEYCHPRSNSVQLPTFGLFSPRNSLNTSSLAASKISTPSSYRRRFSYANFRGLNSTGNEDSSSSSSSSVKRSPYLLFYIHGGGFIALNSQSQDNFLRIWAEQLDCPILAVDYSLAPEAPYPRALEDCYYAYCWVALNREHFGCTPDARIVLGGDSAGGNLALGVCMRALHDGILDSPAGLFLAYTPVLVSLTPSPSRLLSLCDPLLPIGVLSKCLLAYAGVDEATLNLEDTSSCSCLDAKIVDNSTNLESKENSPNNSPLWSRLASRLWYGGTSKGEEEEEVVDIDSGINTNKSSRLHRSSNAAKVHFRNHRDHSIPCSRSLLSQRSHSLTPLTNPNTYRKLSKLNESESHSYSSNPSSGSTAPGNYYLPQESLHYSSNDCSTDERHSAGNNHLPCRPPTDLNRVRNIPYLKMPICLRIWRQMICYGNYHLWLLFVPNSIPSWMMLWNWQNVSPN</sequence>
<dbReference type="GO" id="GO:0004771">
    <property type="term" value="F:sterol ester esterase activity"/>
    <property type="evidence" value="ECO:0007669"/>
    <property type="project" value="TreeGrafter"/>
</dbReference>
<organism evidence="4 5">
    <name type="scientific">Trichobilharzia regenti</name>
    <name type="common">Nasal bird schistosome</name>
    <dbReference type="NCBI Taxonomy" id="157069"/>
    <lineage>
        <taxon>Eukaryota</taxon>
        <taxon>Metazoa</taxon>
        <taxon>Spiralia</taxon>
        <taxon>Lophotrochozoa</taxon>
        <taxon>Platyhelminthes</taxon>
        <taxon>Trematoda</taxon>
        <taxon>Digenea</taxon>
        <taxon>Strigeidida</taxon>
        <taxon>Schistosomatoidea</taxon>
        <taxon>Schistosomatidae</taxon>
        <taxon>Trichobilharzia</taxon>
    </lineage>
</organism>
<dbReference type="Proteomes" id="UP000050795">
    <property type="component" value="Unassembled WGS sequence"/>
</dbReference>
<dbReference type="Pfam" id="PF06350">
    <property type="entry name" value="HSL_N"/>
    <property type="match status" value="1"/>
</dbReference>
<feature type="region of interest" description="Disordered" evidence="1">
    <location>
        <begin position="830"/>
        <end position="851"/>
    </location>
</feature>
<reference evidence="5" key="2">
    <citation type="submission" date="2023-11" db="UniProtKB">
        <authorList>
            <consortium name="WormBaseParasite"/>
        </authorList>
    </citation>
    <scope>IDENTIFICATION</scope>
</reference>
<dbReference type="GO" id="GO:0019433">
    <property type="term" value="P:triglyceride catabolic process"/>
    <property type="evidence" value="ECO:0007669"/>
    <property type="project" value="TreeGrafter"/>
</dbReference>
<keyword evidence="4" id="KW-1185">Reference proteome</keyword>
<evidence type="ECO:0008006" key="6">
    <source>
        <dbReference type="Google" id="ProtNLM"/>
    </source>
</evidence>
<proteinExistence type="predicted"/>
<dbReference type="PANTHER" id="PTHR23025">
    <property type="entry name" value="TRIACYLGLYCEROL LIPASE"/>
    <property type="match status" value="1"/>
</dbReference>
<dbReference type="Gene3D" id="3.40.50.1820">
    <property type="entry name" value="alpha/beta hydrolase"/>
    <property type="match status" value="1"/>
</dbReference>
<dbReference type="PANTHER" id="PTHR23025:SF3">
    <property type="entry name" value="HORMONE-SENSITIVE LIPASE"/>
    <property type="match status" value="1"/>
</dbReference>
<dbReference type="GO" id="GO:0005829">
    <property type="term" value="C:cytosol"/>
    <property type="evidence" value="ECO:0007669"/>
    <property type="project" value="TreeGrafter"/>
</dbReference>
<accession>A0AA85KIA0</accession>
<dbReference type="AlphaFoldDB" id="A0AA85KIA0"/>
<name>A0AA85KIA0_TRIRE</name>
<dbReference type="GO" id="GO:0004806">
    <property type="term" value="F:triacylglycerol lipase activity"/>
    <property type="evidence" value="ECO:0007669"/>
    <property type="project" value="TreeGrafter"/>
</dbReference>
<feature type="region of interest" description="Disordered" evidence="1">
    <location>
        <begin position="798"/>
        <end position="817"/>
    </location>
</feature>
<protein>
    <recommendedName>
        <fullName evidence="6">Hormone-sensitive lipase</fullName>
    </recommendedName>
</protein>
<feature type="domain" description="Hormone-sensitive lipase N-terminal" evidence="2">
    <location>
        <begin position="268"/>
        <end position="430"/>
    </location>
</feature>
<evidence type="ECO:0000313" key="5">
    <source>
        <dbReference type="WBParaSite" id="TREG1_92170.1"/>
    </source>
</evidence>